<dbReference type="GO" id="GO:0012505">
    <property type="term" value="C:endomembrane system"/>
    <property type="evidence" value="ECO:0007669"/>
    <property type="project" value="TreeGrafter"/>
</dbReference>
<evidence type="ECO:0000256" key="1">
    <source>
        <dbReference type="ARBA" id="ARBA00009336"/>
    </source>
</evidence>
<evidence type="ECO:0000256" key="3">
    <source>
        <dbReference type="SAM" id="MobiDB-lite"/>
    </source>
</evidence>
<accession>A0A482VXB1</accession>
<dbReference type="EMBL" id="QDEB01052710">
    <property type="protein sequence ID" value="RZC37435.1"/>
    <property type="molecule type" value="Genomic_DNA"/>
</dbReference>
<sequence length="340" mass="39294">MERVHENFHSSRKSLKSIKSGPQNSGVFDRNLVSEKTTPEDILQNYDSYFQDTISHRFDVTKPTIIRMKWEKFTHISPAWFGIKRISSMNFEIIDIEYVDKTWLTYIRNATEKTRSKIVPRVCSRVPDDDFDNLFRNVKEKILSRYAQNNAFGGEILANDGLEIILVIPPKKNGRLSFSETHFDKLFDHVTAFSLTTYDYSSPTRPGPNASIDWMEDTIKSICPNQNKRAKILVGLNFYGYDFSESSGGQAITTDEYFQNLQKTTAKTLLYDPSAAEHSSNIGKFNASRIKFFREFDGPHQIFYPSLYSIQKRIDLCKKLGTGIAIWELEKGLNYFYDLL</sequence>
<reference evidence="5 6" key="1">
    <citation type="submission" date="2017-03" db="EMBL/GenBank/DDBJ databases">
        <title>Genome of the blue death feigning beetle - Asbolus verrucosus.</title>
        <authorList>
            <person name="Rider S.D."/>
        </authorList>
    </citation>
    <scope>NUCLEOTIDE SEQUENCE [LARGE SCALE GENOMIC DNA]</scope>
    <source>
        <strain evidence="5">Butters</strain>
        <tissue evidence="5">Head and leg muscle</tissue>
    </source>
</reference>
<dbReference type="GO" id="GO:0070492">
    <property type="term" value="F:oligosaccharide binding"/>
    <property type="evidence" value="ECO:0007669"/>
    <property type="project" value="TreeGrafter"/>
</dbReference>
<evidence type="ECO:0000313" key="5">
    <source>
        <dbReference type="EMBL" id="RZC37435.1"/>
    </source>
</evidence>
<dbReference type="PANTHER" id="PTHR46066:SF2">
    <property type="entry name" value="CHITINASE DOMAIN-CONTAINING PROTEIN 1"/>
    <property type="match status" value="1"/>
</dbReference>
<keyword evidence="6" id="KW-1185">Reference proteome</keyword>
<dbReference type="Proteomes" id="UP000292052">
    <property type="component" value="Unassembled WGS sequence"/>
</dbReference>
<comment type="caution">
    <text evidence="5">The sequence shown here is derived from an EMBL/GenBank/DDBJ whole genome shotgun (WGS) entry which is preliminary data.</text>
</comment>
<dbReference type="STRING" id="1661398.A0A482VXB1"/>
<dbReference type="OrthoDB" id="10254444at2759"/>
<name>A0A482VXB1_ASBVE</name>
<dbReference type="Gene3D" id="3.20.20.80">
    <property type="entry name" value="Glycosidases"/>
    <property type="match status" value="2"/>
</dbReference>
<organism evidence="5 6">
    <name type="scientific">Asbolus verrucosus</name>
    <name type="common">Desert ironclad beetle</name>
    <dbReference type="NCBI Taxonomy" id="1661398"/>
    <lineage>
        <taxon>Eukaryota</taxon>
        <taxon>Metazoa</taxon>
        <taxon>Ecdysozoa</taxon>
        <taxon>Arthropoda</taxon>
        <taxon>Hexapoda</taxon>
        <taxon>Insecta</taxon>
        <taxon>Pterygota</taxon>
        <taxon>Neoptera</taxon>
        <taxon>Endopterygota</taxon>
        <taxon>Coleoptera</taxon>
        <taxon>Polyphaga</taxon>
        <taxon>Cucujiformia</taxon>
        <taxon>Tenebrionidae</taxon>
        <taxon>Pimeliinae</taxon>
        <taxon>Asbolus</taxon>
    </lineage>
</organism>
<evidence type="ECO:0000259" key="4">
    <source>
        <dbReference type="SMART" id="SM00636"/>
    </source>
</evidence>
<dbReference type="GO" id="GO:0005975">
    <property type="term" value="P:carbohydrate metabolic process"/>
    <property type="evidence" value="ECO:0007669"/>
    <property type="project" value="InterPro"/>
</dbReference>
<comment type="similarity">
    <text evidence="1">Belongs to the glycosyl hydrolase 18 family.</text>
</comment>
<proteinExistence type="inferred from homology"/>
<dbReference type="SUPFAM" id="SSF51445">
    <property type="entry name" value="(Trans)glycosidases"/>
    <property type="match status" value="1"/>
</dbReference>
<dbReference type="InterPro" id="IPR011583">
    <property type="entry name" value="Chitinase_II/V-like_cat"/>
</dbReference>
<dbReference type="Pfam" id="PF00704">
    <property type="entry name" value="Glyco_hydro_18"/>
    <property type="match status" value="1"/>
</dbReference>
<feature type="region of interest" description="Disordered" evidence="3">
    <location>
        <begin position="1"/>
        <end position="31"/>
    </location>
</feature>
<dbReference type="PANTHER" id="PTHR46066">
    <property type="entry name" value="CHITINASE DOMAIN-CONTAINING PROTEIN 1 FAMILY MEMBER"/>
    <property type="match status" value="1"/>
</dbReference>
<evidence type="ECO:0000313" key="6">
    <source>
        <dbReference type="Proteomes" id="UP000292052"/>
    </source>
</evidence>
<feature type="domain" description="Chitinase II/V-like catalytic" evidence="4">
    <location>
        <begin position="44"/>
        <end position="332"/>
    </location>
</feature>
<dbReference type="SMART" id="SM00636">
    <property type="entry name" value="Glyco_18"/>
    <property type="match status" value="1"/>
</dbReference>
<dbReference type="InterPro" id="IPR017853">
    <property type="entry name" value="GH"/>
</dbReference>
<evidence type="ECO:0000256" key="2">
    <source>
        <dbReference type="ARBA" id="ARBA00040976"/>
    </source>
</evidence>
<dbReference type="InterPro" id="IPR001223">
    <property type="entry name" value="Glyco_hydro18_cat"/>
</dbReference>
<gene>
    <name evidence="5" type="ORF">BDFB_000551</name>
</gene>
<protein>
    <recommendedName>
        <fullName evidence="2">Chitinase domain-containing protein 1</fullName>
    </recommendedName>
</protein>
<dbReference type="GO" id="GO:0008061">
    <property type="term" value="F:chitin binding"/>
    <property type="evidence" value="ECO:0007669"/>
    <property type="project" value="InterPro"/>
</dbReference>
<dbReference type="AlphaFoldDB" id="A0A482VXB1"/>